<protein>
    <submittedName>
        <fullName evidence="1">Uncharacterized protein</fullName>
    </submittedName>
</protein>
<name>A0A9D1J941_9FIRM</name>
<dbReference type="EMBL" id="DVHK01000095">
    <property type="protein sequence ID" value="HIR67324.1"/>
    <property type="molecule type" value="Genomic_DNA"/>
</dbReference>
<reference evidence="1" key="2">
    <citation type="journal article" date="2021" name="PeerJ">
        <title>Extensive microbial diversity within the chicken gut microbiome revealed by metagenomics and culture.</title>
        <authorList>
            <person name="Gilroy R."/>
            <person name="Ravi A."/>
            <person name="Getino M."/>
            <person name="Pursley I."/>
            <person name="Horton D.L."/>
            <person name="Alikhan N.F."/>
            <person name="Baker D."/>
            <person name="Gharbi K."/>
            <person name="Hall N."/>
            <person name="Watson M."/>
            <person name="Adriaenssens E.M."/>
            <person name="Foster-Nyarko E."/>
            <person name="Jarju S."/>
            <person name="Secka A."/>
            <person name="Antonio M."/>
            <person name="Oren A."/>
            <person name="Chaudhuri R.R."/>
            <person name="La Ragione R."/>
            <person name="Hildebrand F."/>
            <person name="Pallen M.J."/>
        </authorList>
    </citation>
    <scope>NUCLEOTIDE SEQUENCE</scope>
    <source>
        <strain evidence="1">ChiW16-3235</strain>
    </source>
</reference>
<proteinExistence type="predicted"/>
<organism evidence="1 2">
    <name type="scientific">Candidatus Coproplasma avicola</name>
    <dbReference type="NCBI Taxonomy" id="2840744"/>
    <lineage>
        <taxon>Bacteria</taxon>
        <taxon>Bacillati</taxon>
        <taxon>Bacillota</taxon>
        <taxon>Clostridia</taxon>
        <taxon>Eubacteriales</taxon>
        <taxon>Candidatus Coproplasma</taxon>
    </lineage>
</organism>
<comment type="caution">
    <text evidence="1">The sequence shown here is derived from an EMBL/GenBank/DDBJ whole genome shotgun (WGS) entry which is preliminary data.</text>
</comment>
<gene>
    <name evidence="1" type="ORF">IAB94_04695</name>
</gene>
<evidence type="ECO:0000313" key="2">
    <source>
        <dbReference type="Proteomes" id="UP000823913"/>
    </source>
</evidence>
<dbReference type="AlphaFoldDB" id="A0A9D1J941"/>
<accession>A0A9D1J941</accession>
<sequence length="149" mass="16443">MKKVISRPGAKLLLTGEGIELRRGIFGGQRKFLSWIDVAAVGFFVGDMVHTAFDFNSYATSGATGVPPLMAKKYDSYDLFIYFSVFKPRGFGMDDILPVFREERNICLNLGGGGYFVAHSIKKIADRTAQTVAAFYGGDIINRAAVYHE</sequence>
<evidence type="ECO:0000313" key="1">
    <source>
        <dbReference type="EMBL" id="HIR67324.1"/>
    </source>
</evidence>
<dbReference type="Proteomes" id="UP000823913">
    <property type="component" value="Unassembled WGS sequence"/>
</dbReference>
<reference evidence="1" key="1">
    <citation type="submission" date="2020-10" db="EMBL/GenBank/DDBJ databases">
        <authorList>
            <person name="Gilroy R."/>
        </authorList>
    </citation>
    <scope>NUCLEOTIDE SEQUENCE</scope>
    <source>
        <strain evidence="1">ChiW16-3235</strain>
    </source>
</reference>